<sequence>MADRPDVKHRPVVNGEHQHHAEREQNGRATRSLADGGMYKDS</sequence>
<dbReference type="AlphaFoldDB" id="L0DSK9"/>
<reference evidence="2" key="1">
    <citation type="submission" date="2015-12" db="EMBL/GenBank/DDBJ databases">
        <authorList>
            <person name="Tikhonova T.V."/>
            <person name="Pavlov A.R."/>
            <person name="Beletsky A.V."/>
            <person name="Mardanov A.V."/>
            <person name="Sorokin D.Y."/>
            <person name="Ravin N.V."/>
            <person name="Popov V.O."/>
        </authorList>
    </citation>
    <scope>NUCLEOTIDE SEQUENCE</scope>
    <source>
        <strain evidence="2">DSM 14787</strain>
    </source>
</reference>
<dbReference type="HOGENOM" id="CLU_3259144_0_0_6"/>
<keyword evidence="3" id="KW-1185">Reference proteome</keyword>
<dbReference type="EMBL" id="CP003989">
    <property type="protein sequence ID" value="AGA31993.1"/>
    <property type="molecule type" value="Genomic_DNA"/>
</dbReference>
<protein>
    <submittedName>
        <fullName evidence="2">Uncharacterized protein</fullName>
    </submittedName>
</protein>
<gene>
    <name evidence="2" type="ordered locus">TVNIR_0282</name>
</gene>
<proteinExistence type="predicted"/>
<evidence type="ECO:0000256" key="1">
    <source>
        <dbReference type="SAM" id="MobiDB-lite"/>
    </source>
</evidence>
<evidence type="ECO:0000313" key="2">
    <source>
        <dbReference type="EMBL" id="AGA31993.1"/>
    </source>
</evidence>
<evidence type="ECO:0000313" key="3">
    <source>
        <dbReference type="Proteomes" id="UP000010809"/>
    </source>
</evidence>
<dbReference type="Proteomes" id="UP000010809">
    <property type="component" value="Chromosome"/>
</dbReference>
<feature type="region of interest" description="Disordered" evidence="1">
    <location>
        <begin position="1"/>
        <end position="42"/>
    </location>
</feature>
<organism evidence="2 3">
    <name type="scientific">Thioalkalivibrio nitratireducens (strain DSM 14787 / UNIQEM 213 / ALEN2)</name>
    <dbReference type="NCBI Taxonomy" id="1255043"/>
    <lineage>
        <taxon>Bacteria</taxon>
        <taxon>Pseudomonadati</taxon>
        <taxon>Pseudomonadota</taxon>
        <taxon>Gammaproteobacteria</taxon>
        <taxon>Chromatiales</taxon>
        <taxon>Ectothiorhodospiraceae</taxon>
        <taxon>Thioalkalivibrio</taxon>
    </lineage>
</organism>
<accession>L0DSK9</accession>
<feature type="compositionally biased region" description="Basic and acidic residues" evidence="1">
    <location>
        <begin position="16"/>
        <end position="26"/>
    </location>
</feature>
<name>L0DSK9_THIND</name>
<dbReference type="KEGG" id="tni:TVNIR_0282"/>